<feature type="transmembrane region" description="Helical" evidence="4">
    <location>
        <begin position="289"/>
        <end position="310"/>
    </location>
</feature>
<dbReference type="GO" id="GO:0043565">
    <property type="term" value="F:sequence-specific DNA binding"/>
    <property type="evidence" value="ECO:0007669"/>
    <property type="project" value="InterPro"/>
</dbReference>
<proteinExistence type="predicted"/>
<dbReference type="PROSITE" id="PS01124">
    <property type="entry name" value="HTH_ARAC_FAMILY_2"/>
    <property type="match status" value="1"/>
</dbReference>
<comment type="caution">
    <text evidence="6">The sequence shown here is derived from an EMBL/GenBank/DDBJ whole genome shotgun (WGS) entry which is preliminary data.</text>
</comment>
<keyword evidence="4" id="KW-1133">Transmembrane helix</keyword>
<organism evidence="6 7">
    <name type="scientific">Candidatus Gallacutalibacter pullicola</name>
    <dbReference type="NCBI Taxonomy" id="2840830"/>
    <lineage>
        <taxon>Bacteria</taxon>
        <taxon>Bacillati</taxon>
        <taxon>Bacillota</taxon>
        <taxon>Clostridia</taxon>
        <taxon>Eubacteriales</taxon>
        <taxon>Candidatus Gallacutalibacter</taxon>
    </lineage>
</organism>
<dbReference type="PANTHER" id="PTHR43280:SF2">
    <property type="entry name" value="HTH-TYPE TRANSCRIPTIONAL REGULATOR EXSA"/>
    <property type="match status" value="1"/>
</dbReference>
<evidence type="ECO:0000256" key="2">
    <source>
        <dbReference type="ARBA" id="ARBA00023125"/>
    </source>
</evidence>
<dbReference type="InterPro" id="IPR009057">
    <property type="entry name" value="Homeodomain-like_sf"/>
</dbReference>
<evidence type="ECO:0000256" key="1">
    <source>
        <dbReference type="ARBA" id="ARBA00023015"/>
    </source>
</evidence>
<keyword evidence="4" id="KW-0812">Transmembrane</keyword>
<dbReference type="InterPro" id="IPR018060">
    <property type="entry name" value="HTH_AraC"/>
</dbReference>
<dbReference type="Proteomes" id="UP000886785">
    <property type="component" value="Unassembled WGS sequence"/>
</dbReference>
<reference evidence="6" key="1">
    <citation type="submission" date="2020-10" db="EMBL/GenBank/DDBJ databases">
        <authorList>
            <person name="Gilroy R."/>
        </authorList>
    </citation>
    <scope>NUCLEOTIDE SEQUENCE</scope>
    <source>
        <strain evidence="6">ChiSjej1B19-7085</strain>
    </source>
</reference>
<dbReference type="EMBL" id="DVHF01000155">
    <property type="protein sequence ID" value="HIR58396.1"/>
    <property type="molecule type" value="Genomic_DNA"/>
</dbReference>
<keyword evidence="1" id="KW-0805">Transcription regulation</keyword>
<protein>
    <submittedName>
        <fullName evidence="6">Helix-turn-helix domain-containing protein</fullName>
    </submittedName>
</protein>
<dbReference type="Pfam" id="PF12833">
    <property type="entry name" value="HTH_18"/>
    <property type="match status" value="1"/>
</dbReference>
<keyword evidence="3" id="KW-0804">Transcription</keyword>
<feature type="domain" description="HTH araC/xylS-type" evidence="5">
    <location>
        <begin position="609"/>
        <end position="708"/>
    </location>
</feature>
<evidence type="ECO:0000256" key="4">
    <source>
        <dbReference type="SAM" id="Phobius"/>
    </source>
</evidence>
<dbReference type="Gene3D" id="1.10.10.60">
    <property type="entry name" value="Homeodomain-like"/>
    <property type="match status" value="2"/>
</dbReference>
<evidence type="ECO:0000259" key="5">
    <source>
        <dbReference type="PROSITE" id="PS01124"/>
    </source>
</evidence>
<dbReference type="PROSITE" id="PS00041">
    <property type="entry name" value="HTH_ARAC_FAMILY_1"/>
    <property type="match status" value="1"/>
</dbReference>
<dbReference type="PANTHER" id="PTHR43280">
    <property type="entry name" value="ARAC-FAMILY TRANSCRIPTIONAL REGULATOR"/>
    <property type="match status" value="1"/>
</dbReference>
<evidence type="ECO:0000313" key="6">
    <source>
        <dbReference type="EMBL" id="HIR58396.1"/>
    </source>
</evidence>
<feature type="transmembrane region" description="Helical" evidence="4">
    <location>
        <begin position="12"/>
        <end position="38"/>
    </location>
</feature>
<dbReference type="SUPFAM" id="SSF46689">
    <property type="entry name" value="Homeodomain-like"/>
    <property type="match status" value="1"/>
</dbReference>
<keyword evidence="2" id="KW-0238">DNA-binding</keyword>
<dbReference type="AlphaFoldDB" id="A0A9D1DT29"/>
<keyword evidence="4" id="KW-0472">Membrane</keyword>
<dbReference type="PRINTS" id="PR00032">
    <property type="entry name" value="HTHARAC"/>
</dbReference>
<accession>A0A9D1DT29</accession>
<sequence length="714" mass="81508">MSLNHTFRRNSFYGRLLISHAIIAAVCVFILFTLFSYFQAQRGQQMEEQSFETSCDSFEAEFSQQLDGFQSIADNLIYYQDITPFDLHGNYTLARRVIRTLHSSILSNPALSSLSVYFFQDTYAYSHQHSLRISELEKNWGLDFSPDGPLAQSLSENNGRPIYLPFLQCSGLSGDQLLIIYPFRYNYEIRGLILMSIPMKELDLLLGNQEGDGVQTFLFSNGELISTQTPPGDHYFAEIPELISQLPESGLRWENSQVRLRAGEAAPGLVYVRTERKSNSFSRLLWNPAAYVLFSLLTAAVIVLATLLLARRSYRPIRELQESLEENQSFSGGPDELQTIFSKFSTLEEKNRQLEDTIRKKFAAEQDYILRCILDGTADEYDDFSGRALDLGIDMNAAYHLLVLLRPSDQDPTRLLRPLQEYAHGEIYHIQIRADSIYLIGLDRRPPDRVLKPIRESRGVRLSAVTESLSDLHREYMALQITQGDRGAFPFPSKDAIPQYTQKMQEIADSLDAQDPAALAEALKPAHELFSSDILPLEAQRYICFHILYIFRNYAELHLSGEPQFQPDRALSQTSTSGLASLLAEESSRMQGLLASQKEQESKPLLSVDHVLDYIRDHYTEPDFSLQKTAVAFGVSQSYLSTFFRDNYSMKLLDYCTILRMEKAKELLQNTTLTLEKIAEQIGYFNTSSFIRRFKQLYNLTPGEYKQLKAKAKP</sequence>
<dbReference type="GO" id="GO:0003700">
    <property type="term" value="F:DNA-binding transcription factor activity"/>
    <property type="evidence" value="ECO:0007669"/>
    <property type="project" value="InterPro"/>
</dbReference>
<evidence type="ECO:0000313" key="7">
    <source>
        <dbReference type="Proteomes" id="UP000886785"/>
    </source>
</evidence>
<reference evidence="6" key="2">
    <citation type="journal article" date="2021" name="PeerJ">
        <title>Extensive microbial diversity within the chicken gut microbiome revealed by metagenomics and culture.</title>
        <authorList>
            <person name="Gilroy R."/>
            <person name="Ravi A."/>
            <person name="Getino M."/>
            <person name="Pursley I."/>
            <person name="Horton D.L."/>
            <person name="Alikhan N.F."/>
            <person name="Baker D."/>
            <person name="Gharbi K."/>
            <person name="Hall N."/>
            <person name="Watson M."/>
            <person name="Adriaenssens E.M."/>
            <person name="Foster-Nyarko E."/>
            <person name="Jarju S."/>
            <person name="Secka A."/>
            <person name="Antonio M."/>
            <person name="Oren A."/>
            <person name="Chaudhuri R.R."/>
            <person name="La Ragione R."/>
            <person name="Hildebrand F."/>
            <person name="Pallen M.J."/>
        </authorList>
    </citation>
    <scope>NUCLEOTIDE SEQUENCE</scope>
    <source>
        <strain evidence="6">ChiSjej1B19-7085</strain>
    </source>
</reference>
<dbReference type="InterPro" id="IPR020449">
    <property type="entry name" value="Tscrpt_reg_AraC-type_HTH"/>
</dbReference>
<name>A0A9D1DT29_9FIRM</name>
<evidence type="ECO:0000256" key="3">
    <source>
        <dbReference type="ARBA" id="ARBA00023163"/>
    </source>
</evidence>
<dbReference type="InterPro" id="IPR018062">
    <property type="entry name" value="HTH_AraC-typ_CS"/>
</dbReference>
<dbReference type="SMART" id="SM00342">
    <property type="entry name" value="HTH_ARAC"/>
    <property type="match status" value="1"/>
</dbReference>
<gene>
    <name evidence="6" type="ORF">IAA54_12120</name>
</gene>